<protein>
    <submittedName>
        <fullName evidence="2">DUF1385 domain-containing protein</fullName>
    </submittedName>
</protein>
<keyword evidence="1" id="KW-1133">Transmembrane helix</keyword>
<accession>A0A4R1BFA6</accession>
<dbReference type="RefSeq" id="WP_132692030.1">
    <property type="nucleotide sequence ID" value="NZ_SKBU01000020.1"/>
</dbReference>
<dbReference type="AlphaFoldDB" id="A0A4R1BFA6"/>
<dbReference type="OrthoDB" id="5242995at2"/>
<comment type="caution">
    <text evidence="2">The sequence shown here is derived from an EMBL/GenBank/DDBJ whole genome shotgun (WGS) entry which is preliminary data.</text>
</comment>
<evidence type="ECO:0000313" key="2">
    <source>
        <dbReference type="EMBL" id="TCJ15865.1"/>
    </source>
</evidence>
<evidence type="ECO:0000313" key="3">
    <source>
        <dbReference type="Proteomes" id="UP000295244"/>
    </source>
</evidence>
<feature type="transmembrane region" description="Helical" evidence="1">
    <location>
        <begin position="124"/>
        <end position="145"/>
    </location>
</feature>
<feature type="transmembrane region" description="Helical" evidence="1">
    <location>
        <begin position="73"/>
        <end position="104"/>
    </location>
</feature>
<dbReference type="Pfam" id="PF07136">
    <property type="entry name" value="DUF1385"/>
    <property type="match status" value="1"/>
</dbReference>
<keyword evidence="1" id="KW-0472">Membrane</keyword>
<dbReference type="Proteomes" id="UP000295244">
    <property type="component" value="Unassembled WGS sequence"/>
</dbReference>
<dbReference type="EMBL" id="SKBU01000020">
    <property type="protein sequence ID" value="TCJ15865.1"/>
    <property type="molecule type" value="Genomic_DNA"/>
</dbReference>
<sequence>MSGERAPGLESGPGLTLGGMARPAGIDFFGPNYRSAARKRDRNICVWVERSGGWRPGSGALRRISRWPVIRSLLFWANFLLQVLGSLKTLLSFLALLAGMFALLRILEFGAAAGGALPGGALELLATFPILPLLLVLFAVMRLTALGRYHGAEHKAVAAYERTGTVTLEEARRSSRIHPRCGTNILIYILAASLIEPFVSWWPYAILQFLLISEAWFVFGQTRPSIAVGNFFQRYFTTAEPRLGELEVAVESLRLLISAERYGRESDSPILLEARY</sequence>
<proteinExistence type="predicted"/>
<name>A0A4R1BFA6_9ACTN</name>
<organism evidence="2 3">
    <name type="scientific">Rubrobacter taiwanensis</name>
    <dbReference type="NCBI Taxonomy" id="185139"/>
    <lineage>
        <taxon>Bacteria</taxon>
        <taxon>Bacillati</taxon>
        <taxon>Actinomycetota</taxon>
        <taxon>Rubrobacteria</taxon>
        <taxon>Rubrobacterales</taxon>
        <taxon>Rubrobacteraceae</taxon>
        <taxon>Rubrobacter</taxon>
    </lineage>
</organism>
<keyword evidence="3" id="KW-1185">Reference proteome</keyword>
<reference evidence="2 3" key="1">
    <citation type="submission" date="2019-03" db="EMBL/GenBank/DDBJ databases">
        <title>Whole genome sequence of a novel Rubrobacter taiwanensis strain, isolated from Yellowstone National Park.</title>
        <authorList>
            <person name="Freed S."/>
            <person name="Ramaley R.F."/>
            <person name="Kyndt J.A."/>
        </authorList>
    </citation>
    <scope>NUCLEOTIDE SEQUENCE [LARGE SCALE GENOMIC DNA]</scope>
    <source>
        <strain evidence="2 3">Yellowstone</strain>
    </source>
</reference>
<dbReference type="InterPro" id="IPR010787">
    <property type="entry name" value="DUF1385"/>
</dbReference>
<keyword evidence="1" id="KW-0812">Transmembrane</keyword>
<evidence type="ECO:0000256" key="1">
    <source>
        <dbReference type="SAM" id="Phobius"/>
    </source>
</evidence>
<dbReference type="PANTHER" id="PTHR42867">
    <property type="entry name" value="MEMBRANE PROTEIN-RELATED"/>
    <property type="match status" value="1"/>
</dbReference>
<gene>
    <name evidence="2" type="ORF">E0L93_11430</name>
</gene>
<dbReference type="PANTHER" id="PTHR42867:SF1">
    <property type="entry name" value="MEMBRANE PROTEIN-RELATED"/>
    <property type="match status" value="1"/>
</dbReference>